<dbReference type="RefSeq" id="WP_267092250.1">
    <property type="nucleotide sequence ID" value="NZ_CP099534.1"/>
</dbReference>
<evidence type="ECO:0000313" key="3">
    <source>
        <dbReference type="Proteomes" id="UP001164392"/>
    </source>
</evidence>
<protein>
    <submittedName>
        <fullName evidence="2">Uncharacterized protein</fullName>
    </submittedName>
</protein>
<sequence>MQDIARCVTAKHVVQMSCMLAVAMVVAGFCGAMRYRPRDRTVLSGSRHRFQIRSAWVGRALPP</sequence>
<name>A0AA46PQ39_9XANT</name>
<dbReference type="Proteomes" id="UP001164392">
    <property type="component" value="Chromosome"/>
</dbReference>
<gene>
    <name evidence="2" type="ORF">NG824_10735</name>
</gene>
<feature type="transmembrane region" description="Helical" evidence="1">
    <location>
        <begin position="12"/>
        <end position="33"/>
    </location>
</feature>
<reference evidence="2" key="1">
    <citation type="submission" date="2022-06" db="EMBL/GenBank/DDBJ databases">
        <title>Dynamics of rice microbiomes reveals core vertical transmitted seed endophytes.</title>
        <authorList>
            <person name="Liao K."/>
            <person name="Zhang X."/>
        </authorList>
    </citation>
    <scope>NUCLEOTIDE SEQUENCE</scope>
    <source>
        <strain evidence="2">JR3-14</strain>
    </source>
</reference>
<accession>A0AA46PQ39</accession>
<proteinExistence type="predicted"/>
<keyword evidence="1" id="KW-0812">Transmembrane</keyword>
<dbReference type="AlphaFoldDB" id="A0AA46PQ39"/>
<dbReference type="EMBL" id="CP099534">
    <property type="protein sequence ID" value="UYK87012.1"/>
    <property type="molecule type" value="Genomic_DNA"/>
</dbReference>
<keyword evidence="1" id="KW-1133">Transmembrane helix</keyword>
<evidence type="ECO:0000313" key="2">
    <source>
        <dbReference type="EMBL" id="UYK87012.1"/>
    </source>
</evidence>
<organism evidence="2 3">
    <name type="scientific">Xanthomonas sacchari</name>
    <dbReference type="NCBI Taxonomy" id="56458"/>
    <lineage>
        <taxon>Bacteria</taxon>
        <taxon>Pseudomonadati</taxon>
        <taxon>Pseudomonadota</taxon>
        <taxon>Gammaproteobacteria</taxon>
        <taxon>Lysobacterales</taxon>
        <taxon>Lysobacteraceae</taxon>
        <taxon>Xanthomonas</taxon>
    </lineage>
</organism>
<keyword evidence="1" id="KW-0472">Membrane</keyword>
<evidence type="ECO:0000256" key="1">
    <source>
        <dbReference type="SAM" id="Phobius"/>
    </source>
</evidence>